<evidence type="ECO:0000313" key="2">
    <source>
        <dbReference type="EMBL" id="KAL2508244.1"/>
    </source>
</evidence>
<dbReference type="AlphaFoldDB" id="A0ABD1T688"/>
<reference evidence="3" key="2">
    <citation type="submission" date="2024-07" db="EMBL/GenBank/DDBJ databases">
        <title>Two chromosome-level genome assemblies of Korean endemic species Abeliophyllum distichum and Forsythia ovata (Oleaceae).</title>
        <authorList>
            <person name="Jang H."/>
        </authorList>
    </citation>
    <scope>NUCLEOTIDE SEQUENCE [LARGE SCALE GENOMIC DNA]</scope>
</reference>
<name>A0ABD1T688_9LAMI</name>
<proteinExistence type="predicted"/>
<reference evidence="2" key="1">
    <citation type="submission" date="2024-07" db="EMBL/GenBank/DDBJ databases">
        <title>Two chromosome-level genome assemblies of Korean endemic species Abeliophyllum distichum and Forsythia ovata (Oleaceae).</title>
        <authorList>
            <person name="Mun J.H."/>
        </authorList>
    </citation>
    <scope>NUCLEOTIDE SEQUENCE</scope>
    <source>
        <strain evidence="2">KNKB202402200001</strain>
        <tissue evidence="2">Leaf</tissue>
    </source>
</reference>
<dbReference type="Proteomes" id="UP001604277">
    <property type="component" value="Unassembled WGS sequence"/>
</dbReference>
<evidence type="ECO:0000313" key="3">
    <source>
        <dbReference type="Proteomes" id="UP001604277"/>
    </source>
</evidence>
<sequence>MVVFLLKFIFFIVSTISNLISRLIFTTTAHVLVQLIQAFKVPGECTQSMLEHVRNVVQGCLEYFVNLAINVTTSIISSLFDLLKEGISSSSVAMALAVAGLMEKTKTSLDELLKDLPEVLGAFTEMIGTIVTDLLNNCKDAIGYVTENIA</sequence>
<dbReference type="EMBL" id="JBFOLJ010000009">
    <property type="protein sequence ID" value="KAL2508244.1"/>
    <property type="molecule type" value="Genomic_DNA"/>
</dbReference>
<comment type="caution">
    <text evidence="2">The sequence shown here is derived from an EMBL/GenBank/DDBJ whole genome shotgun (WGS) entry which is preliminary data.</text>
</comment>
<protein>
    <submittedName>
        <fullName evidence="2">Uncharacterized protein</fullName>
    </submittedName>
</protein>
<evidence type="ECO:0000313" key="1">
    <source>
        <dbReference type="EMBL" id="KAL2508220.1"/>
    </source>
</evidence>
<organism evidence="2 3">
    <name type="scientific">Forsythia ovata</name>
    <dbReference type="NCBI Taxonomy" id="205694"/>
    <lineage>
        <taxon>Eukaryota</taxon>
        <taxon>Viridiplantae</taxon>
        <taxon>Streptophyta</taxon>
        <taxon>Embryophyta</taxon>
        <taxon>Tracheophyta</taxon>
        <taxon>Spermatophyta</taxon>
        <taxon>Magnoliopsida</taxon>
        <taxon>eudicotyledons</taxon>
        <taxon>Gunneridae</taxon>
        <taxon>Pentapetalae</taxon>
        <taxon>asterids</taxon>
        <taxon>lamiids</taxon>
        <taxon>Lamiales</taxon>
        <taxon>Oleaceae</taxon>
        <taxon>Forsythieae</taxon>
        <taxon>Forsythia</taxon>
    </lineage>
</organism>
<keyword evidence="3" id="KW-1185">Reference proteome</keyword>
<dbReference type="EMBL" id="JBFOLJ010000009">
    <property type="protein sequence ID" value="KAL2508220.1"/>
    <property type="molecule type" value="Genomic_DNA"/>
</dbReference>
<gene>
    <name evidence="1" type="ORF">Fot_31867</name>
    <name evidence="2" type="ORF">Fot_31891</name>
</gene>
<accession>A0ABD1T688</accession>